<name>A0A6L6IWG2_9RHOB</name>
<keyword evidence="3" id="KW-1185">Reference proteome</keyword>
<dbReference type="RefSeq" id="WP_155043845.1">
    <property type="nucleotide sequence ID" value="NZ_WMIH01000004.1"/>
</dbReference>
<reference evidence="2 3" key="1">
    <citation type="submission" date="2019-11" db="EMBL/GenBank/DDBJ databases">
        <authorList>
            <person name="Dong K."/>
        </authorList>
    </citation>
    <scope>NUCLEOTIDE SEQUENCE [LARGE SCALE GENOMIC DNA]</scope>
    <source>
        <strain evidence="2 3">DK608</strain>
    </source>
</reference>
<evidence type="ECO:0000313" key="3">
    <source>
        <dbReference type="Proteomes" id="UP000478740"/>
    </source>
</evidence>
<dbReference type="AlphaFoldDB" id="A0A6L6IWG2"/>
<accession>A0A6L6IWG2</accession>
<sequence>MTNSLAPCQDAPPRPKDLILAAGLALVGGVFLIGLILSLDAVPGHYIVFGPPGTDAAGIIYDAGGLIINTSVLPSVGIGAAGDVQDFPKALRAHGAWLVLPAPAAGCLKR</sequence>
<dbReference type="Proteomes" id="UP000478740">
    <property type="component" value="Unassembled WGS sequence"/>
</dbReference>
<evidence type="ECO:0000313" key="2">
    <source>
        <dbReference type="EMBL" id="MTH63971.1"/>
    </source>
</evidence>
<dbReference type="EMBL" id="WMII01000005">
    <property type="protein sequence ID" value="MTH63971.1"/>
    <property type="molecule type" value="Genomic_DNA"/>
</dbReference>
<evidence type="ECO:0000256" key="1">
    <source>
        <dbReference type="SAM" id="Phobius"/>
    </source>
</evidence>
<proteinExistence type="predicted"/>
<feature type="transmembrane region" description="Helical" evidence="1">
    <location>
        <begin position="18"/>
        <end position="39"/>
    </location>
</feature>
<protein>
    <submittedName>
        <fullName evidence="2">Uncharacterized protein</fullName>
    </submittedName>
</protein>
<organism evidence="2 3">
    <name type="scientific">Paracoccus shanxieyensis</name>
    <dbReference type="NCBI Taxonomy" id="2675752"/>
    <lineage>
        <taxon>Bacteria</taxon>
        <taxon>Pseudomonadati</taxon>
        <taxon>Pseudomonadota</taxon>
        <taxon>Alphaproteobacteria</taxon>
        <taxon>Rhodobacterales</taxon>
        <taxon>Paracoccaceae</taxon>
        <taxon>Paracoccus</taxon>
    </lineage>
</organism>
<keyword evidence="1" id="KW-0472">Membrane</keyword>
<comment type="caution">
    <text evidence="2">The sequence shown here is derived from an EMBL/GenBank/DDBJ whole genome shotgun (WGS) entry which is preliminary data.</text>
</comment>
<gene>
    <name evidence="2" type="ORF">GL284_06800</name>
</gene>
<keyword evidence="1" id="KW-1133">Transmembrane helix</keyword>
<keyword evidence="1" id="KW-0812">Transmembrane</keyword>